<dbReference type="PANTHER" id="PTHR43392:SF2">
    <property type="entry name" value="AAA-TYPE ATPASE FAMILY PROTEIN _ ANKYRIN REPEAT FAMILY PROTEIN"/>
    <property type="match status" value="1"/>
</dbReference>
<dbReference type="CDD" id="cd00009">
    <property type="entry name" value="AAA"/>
    <property type="match status" value="1"/>
</dbReference>
<dbReference type="PANTHER" id="PTHR43392">
    <property type="entry name" value="AAA-TYPE ATPASE FAMILY PROTEIN / ANKYRIN REPEAT FAMILY PROTEIN"/>
    <property type="match status" value="1"/>
</dbReference>
<keyword evidence="6" id="KW-1185">Reference proteome</keyword>
<dbReference type="InterPro" id="IPR003593">
    <property type="entry name" value="AAA+_ATPase"/>
</dbReference>
<dbReference type="InterPro" id="IPR006626">
    <property type="entry name" value="PbH1"/>
</dbReference>
<dbReference type="InterPro" id="IPR003959">
    <property type="entry name" value="ATPase_AAA_core"/>
</dbReference>
<dbReference type="InterPro" id="IPR041627">
    <property type="entry name" value="AAA_lid_6"/>
</dbReference>
<evidence type="ECO:0000256" key="1">
    <source>
        <dbReference type="ARBA" id="ARBA00010378"/>
    </source>
</evidence>
<dbReference type="InterPro" id="IPR050773">
    <property type="entry name" value="CbxX/CfxQ_RuBisCO_ESX"/>
</dbReference>
<reference evidence="5 6" key="1">
    <citation type="journal article" date="2019" name="Int. J. Syst. Evol. Microbiol.">
        <title>The Global Catalogue of Microorganisms (GCM) 10K type strain sequencing project: providing services to taxonomists for standard genome sequencing and annotation.</title>
        <authorList>
            <consortium name="The Broad Institute Genomics Platform"/>
            <consortium name="The Broad Institute Genome Sequencing Center for Infectious Disease"/>
            <person name="Wu L."/>
            <person name="Ma J."/>
        </authorList>
    </citation>
    <scope>NUCLEOTIDE SEQUENCE [LARGE SCALE GENOMIC DNA]</scope>
    <source>
        <strain evidence="5 6">JCM 14718</strain>
    </source>
</reference>
<dbReference type="InterPro" id="IPR011050">
    <property type="entry name" value="Pectin_lyase_fold/virulence"/>
</dbReference>
<dbReference type="Pfam" id="PF17866">
    <property type="entry name" value="AAA_lid_6"/>
    <property type="match status" value="1"/>
</dbReference>
<dbReference type="SMART" id="SM00382">
    <property type="entry name" value="AAA"/>
    <property type="match status" value="1"/>
</dbReference>
<accession>A0ABN2IR27</accession>
<dbReference type="RefSeq" id="WP_344314472.1">
    <property type="nucleotide sequence ID" value="NZ_BAAANY010000036.1"/>
</dbReference>
<dbReference type="SUPFAM" id="SSF52540">
    <property type="entry name" value="P-loop containing nucleoside triphosphate hydrolases"/>
    <property type="match status" value="1"/>
</dbReference>
<dbReference type="InterPro" id="IPR027417">
    <property type="entry name" value="P-loop_NTPase"/>
</dbReference>
<dbReference type="Pfam" id="PF00004">
    <property type="entry name" value="AAA"/>
    <property type="match status" value="1"/>
</dbReference>
<dbReference type="Pfam" id="PF13229">
    <property type="entry name" value="Beta_helix"/>
    <property type="match status" value="2"/>
</dbReference>
<dbReference type="InterPro" id="IPR012334">
    <property type="entry name" value="Pectin_lyas_fold"/>
</dbReference>
<dbReference type="PRINTS" id="PR00819">
    <property type="entry name" value="CBXCFQXSUPER"/>
</dbReference>
<dbReference type="EMBL" id="BAAANY010000036">
    <property type="protein sequence ID" value="GAA1710052.1"/>
    <property type="molecule type" value="Genomic_DNA"/>
</dbReference>
<feature type="domain" description="AAA+ ATPase" evidence="4">
    <location>
        <begin position="622"/>
        <end position="762"/>
    </location>
</feature>
<name>A0ABN2IR27_9ACTN</name>
<dbReference type="Gene3D" id="2.160.20.10">
    <property type="entry name" value="Single-stranded right-handed beta-helix, Pectin lyase-like"/>
    <property type="match status" value="2"/>
</dbReference>
<protein>
    <submittedName>
        <fullName evidence="5">Right-handed parallel beta-helix repeat-containing protein</fullName>
    </submittedName>
</protein>
<evidence type="ECO:0000256" key="2">
    <source>
        <dbReference type="ARBA" id="ARBA00022741"/>
    </source>
</evidence>
<dbReference type="Proteomes" id="UP001500618">
    <property type="component" value="Unassembled WGS sequence"/>
</dbReference>
<dbReference type="SMART" id="SM00710">
    <property type="entry name" value="PbH1"/>
    <property type="match status" value="12"/>
</dbReference>
<dbReference type="InterPro" id="IPR000641">
    <property type="entry name" value="CbxX/CfxQ"/>
</dbReference>
<dbReference type="InterPro" id="IPR039448">
    <property type="entry name" value="Beta_helix"/>
</dbReference>
<dbReference type="Gene3D" id="3.40.50.300">
    <property type="entry name" value="P-loop containing nucleotide triphosphate hydrolases"/>
    <property type="match status" value="1"/>
</dbReference>
<comment type="similarity">
    <text evidence="1">Belongs to the CbxX/CfxQ family.</text>
</comment>
<evidence type="ECO:0000313" key="6">
    <source>
        <dbReference type="Proteomes" id="UP001500618"/>
    </source>
</evidence>
<evidence type="ECO:0000256" key="3">
    <source>
        <dbReference type="ARBA" id="ARBA00022840"/>
    </source>
</evidence>
<sequence length="843" mass="87715">MSSDGRDGQSSENTYVVTVEAPGSGRTGHFASIGEALTAGSARSRPIRVVIGPGTYREAVKLRGQVELVSAGEGPVELAWTAGTAVEVLGSVRVTGITIAGAAIKNLPTVLVSAGTLALDHVKLRRDEAPASKDPDAETEVVNLASARSGSSMDLRDCHVSGARVTYGENTTGVVERCVLTQAAYGGFAAMDGANVRILDTTISAVSTVGMWIKHATVAVERTTIDGCGQNGVWAEAQAQVTLSDSTIRKCRYPSTISTDRANLSIVDCAISEGAEEGALVRTGGRITLRRTTIDRPGNHGVYAETMGVVTIEDSAISQAGATGITVKPTGTVAATNTRVDGATAGAMVNGGTGTFTGLTVTDVVEAGVGVEGGGQVTFVGGTVRRCAGGIAATDEGSQVVVRDATVADAQVAAMAVDSGARLSVRHSTVERGVLGLVAGGSGKLTVSDCTVTGTARSGVFVSDEALLTAQRLSVRSSGGAGLQATDSARLEVLDSEFVDGSAEGLRVDAGCTGRLLRCRVAGNADEPVLRSRQVRIEEPVETAPDQIQVPAGAGADVRPSTVDRVRPAPSAMLDNMDELDGLAELTQLVGLEPVKAQVRTQINLVRNAKQREAVGLPVPPLSRHLVFSGPAGTGKTTVARLYGRLLAALGALATGEVIEAGRSDLVGQYLGATALKTKAVVESALGGVLFIDEAYTLARTFGANSDLGLEAIDELVRLMENHRDDLVVIVAGYTTEMTEFMDINPGLRSRFSRTIEFPAYNADDLAKIIELQAKNHHYQWSDEALAAITQRFHREQDAGTLGNARDARTLFEQAIERQAARLANHPSPTSAQLIELTVADLS</sequence>
<dbReference type="Gene3D" id="1.10.8.60">
    <property type="match status" value="1"/>
</dbReference>
<keyword evidence="3" id="KW-0067">ATP-binding</keyword>
<dbReference type="SUPFAM" id="SSF51126">
    <property type="entry name" value="Pectin lyase-like"/>
    <property type="match status" value="2"/>
</dbReference>
<evidence type="ECO:0000259" key="4">
    <source>
        <dbReference type="SMART" id="SM00382"/>
    </source>
</evidence>
<organism evidence="5 6">
    <name type="scientific">Fodinicola feengrottensis</name>
    <dbReference type="NCBI Taxonomy" id="435914"/>
    <lineage>
        <taxon>Bacteria</taxon>
        <taxon>Bacillati</taxon>
        <taxon>Actinomycetota</taxon>
        <taxon>Actinomycetes</taxon>
        <taxon>Mycobacteriales</taxon>
        <taxon>Fodinicola</taxon>
    </lineage>
</organism>
<keyword evidence="2" id="KW-0547">Nucleotide-binding</keyword>
<gene>
    <name evidence="5" type="ORF">GCM10009765_69190</name>
</gene>
<proteinExistence type="inferred from homology"/>
<evidence type="ECO:0000313" key="5">
    <source>
        <dbReference type="EMBL" id="GAA1710052.1"/>
    </source>
</evidence>
<comment type="caution">
    <text evidence="5">The sequence shown here is derived from an EMBL/GenBank/DDBJ whole genome shotgun (WGS) entry which is preliminary data.</text>
</comment>